<comment type="caution">
    <text evidence="3">The sequence shown here is derived from an EMBL/GenBank/DDBJ whole genome shotgun (WGS) entry which is preliminary data.</text>
</comment>
<organism evidence="3 4">
    <name type="scientific">Chionoecetes opilio</name>
    <name type="common">Atlantic snow crab</name>
    <name type="synonym">Cancer opilio</name>
    <dbReference type="NCBI Taxonomy" id="41210"/>
    <lineage>
        <taxon>Eukaryota</taxon>
        <taxon>Metazoa</taxon>
        <taxon>Ecdysozoa</taxon>
        <taxon>Arthropoda</taxon>
        <taxon>Crustacea</taxon>
        <taxon>Multicrustacea</taxon>
        <taxon>Malacostraca</taxon>
        <taxon>Eumalacostraca</taxon>
        <taxon>Eucarida</taxon>
        <taxon>Decapoda</taxon>
        <taxon>Pleocyemata</taxon>
        <taxon>Brachyura</taxon>
        <taxon>Eubrachyura</taxon>
        <taxon>Majoidea</taxon>
        <taxon>Majidae</taxon>
        <taxon>Chionoecetes</taxon>
    </lineage>
</organism>
<name>A0A8J4XVA4_CHIOP</name>
<keyword evidence="3" id="KW-0675">Receptor</keyword>
<gene>
    <name evidence="3" type="primary">Mrc1_0</name>
    <name evidence="3" type="ORF">GWK47_018396</name>
</gene>
<sequence length="114" mass="13185">MDCATKLFSPSVWIGLNDMKEEIIFACADGSESKFTSWAQNEPNKQWSSAGEDCMEMRKVKDFRWNDKSCEQIRQFLCSTPAEAIPTVCEEGWYMFELSCYKVNNDKVTWKGNL</sequence>
<dbReference type="InterPro" id="IPR016187">
    <property type="entry name" value="CTDL_fold"/>
</dbReference>
<dbReference type="PROSITE" id="PS50041">
    <property type="entry name" value="C_TYPE_LECTIN_2"/>
    <property type="match status" value="1"/>
</dbReference>
<dbReference type="InterPro" id="IPR018378">
    <property type="entry name" value="C-type_lectin_CS"/>
</dbReference>
<evidence type="ECO:0000313" key="3">
    <source>
        <dbReference type="EMBL" id="KAG0712469.1"/>
    </source>
</evidence>
<dbReference type="InterPro" id="IPR016186">
    <property type="entry name" value="C-type_lectin-like/link_sf"/>
</dbReference>
<accession>A0A8J4XVA4</accession>
<keyword evidence="4" id="KW-1185">Reference proteome</keyword>
<dbReference type="Proteomes" id="UP000770661">
    <property type="component" value="Unassembled WGS sequence"/>
</dbReference>
<dbReference type="Gene3D" id="3.10.100.10">
    <property type="entry name" value="Mannose-Binding Protein A, subunit A"/>
    <property type="match status" value="1"/>
</dbReference>
<dbReference type="EMBL" id="JACEEZ010022397">
    <property type="protein sequence ID" value="KAG0712469.1"/>
    <property type="molecule type" value="Genomic_DNA"/>
</dbReference>
<protein>
    <submittedName>
        <fullName evidence="3">Macrophage mannose receptor 1</fullName>
    </submittedName>
</protein>
<dbReference type="InterPro" id="IPR050111">
    <property type="entry name" value="C-type_lectin/snaclec_domain"/>
</dbReference>
<keyword evidence="1" id="KW-1015">Disulfide bond</keyword>
<dbReference type="PANTHER" id="PTHR22803">
    <property type="entry name" value="MANNOSE, PHOSPHOLIPASE, LECTIN RECEPTOR RELATED"/>
    <property type="match status" value="1"/>
</dbReference>
<dbReference type="AlphaFoldDB" id="A0A8J4XVA4"/>
<proteinExistence type="predicted"/>
<evidence type="ECO:0000259" key="2">
    <source>
        <dbReference type="PROSITE" id="PS50041"/>
    </source>
</evidence>
<evidence type="ECO:0000313" key="4">
    <source>
        <dbReference type="Proteomes" id="UP000770661"/>
    </source>
</evidence>
<dbReference type="PROSITE" id="PS00615">
    <property type="entry name" value="C_TYPE_LECTIN_1"/>
    <property type="match status" value="1"/>
</dbReference>
<dbReference type="InterPro" id="IPR001304">
    <property type="entry name" value="C-type_lectin-like"/>
</dbReference>
<dbReference type="SUPFAM" id="SSF56436">
    <property type="entry name" value="C-type lectin-like"/>
    <property type="match status" value="2"/>
</dbReference>
<feature type="domain" description="C-type lectin" evidence="2">
    <location>
        <begin position="12"/>
        <end position="79"/>
    </location>
</feature>
<dbReference type="Pfam" id="PF00059">
    <property type="entry name" value="Lectin_C"/>
    <property type="match status" value="1"/>
</dbReference>
<dbReference type="OrthoDB" id="2142683at2759"/>
<evidence type="ECO:0000256" key="1">
    <source>
        <dbReference type="ARBA" id="ARBA00023157"/>
    </source>
</evidence>
<reference evidence="3" key="1">
    <citation type="submission" date="2020-07" db="EMBL/GenBank/DDBJ databases">
        <title>The High-quality genome of the commercially important snow crab, Chionoecetes opilio.</title>
        <authorList>
            <person name="Jeong J.-H."/>
            <person name="Ryu S."/>
        </authorList>
    </citation>
    <scope>NUCLEOTIDE SEQUENCE</scope>
    <source>
        <strain evidence="3">MADBK_172401_WGS</strain>
        <tissue evidence="3">Digestive gland</tissue>
    </source>
</reference>